<proteinExistence type="predicted"/>
<feature type="region of interest" description="Disordered" evidence="1">
    <location>
        <begin position="1"/>
        <end position="22"/>
    </location>
</feature>
<protein>
    <submittedName>
        <fullName evidence="2">Uncharacterized protein</fullName>
    </submittedName>
</protein>
<organism evidence="2 3">
    <name type="scientific">Giesbergeria anulus</name>
    <dbReference type="NCBI Taxonomy" id="180197"/>
    <lineage>
        <taxon>Bacteria</taxon>
        <taxon>Pseudomonadati</taxon>
        <taxon>Pseudomonadota</taxon>
        <taxon>Betaproteobacteria</taxon>
        <taxon>Burkholderiales</taxon>
        <taxon>Comamonadaceae</taxon>
        <taxon>Giesbergeria</taxon>
    </lineage>
</organism>
<dbReference type="Proteomes" id="UP000199766">
    <property type="component" value="Unassembled WGS sequence"/>
</dbReference>
<evidence type="ECO:0000256" key="1">
    <source>
        <dbReference type="SAM" id="MobiDB-lite"/>
    </source>
</evidence>
<evidence type="ECO:0000313" key="3">
    <source>
        <dbReference type="Proteomes" id="UP000199766"/>
    </source>
</evidence>
<reference evidence="2 3" key="1">
    <citation type="submission" date="2016-10" db="EMBL/GenBank/DDBJ databases">
        <authorList>
            <person name="de Groot N.N."/>
        </authorList>
    </citation>
    <scope>NUCLEOTIDE SEQUENCE [LARGE SCALE GENOMIC DNA]</scope>
    <source>
        <strain evidence="2 3">ATCC 35958</strain>
    </source>
</reference>
<name>A0A1H9LLK4_9BURK</name>
<keyword evidence="3" id="KW-1185">Reference proteome</keyword>
<gene>
    <name evidence="2" type="ORF">SAMN02982919_01788</name>
</gene>
<accession>A0A1H9LLK4</accession>
<dbReference type="AlphaFoldDB" id="A0A1H9LLK4"/>
<dbReference type="EMBL" id="FOGD01000004">
    <property type="protein sequence ID" value="SER12005.1"/>
    <property type="molecule type" value="Genomic_DNA"/>
</dbReference>
<evidence type="ECO:0000313" key="2">
    <source>
        <dbReference type="EMBL" id="SER12005.1"/>
    </source>
</evidence>
<sequence>MDSLDAKQAHHRQRHGGTTAGMAHTRSAAIMGQPSWDNRAAQALGLAYFPCLSLARACSALKHYDRFFCPRFFRLHPQRF</sequence>
<dbReference type="STRING" id="180197.SAMN02982919_01788"/>